<sequence length="116" mass="14005">MHMSQFYRDISKVEKKIRRVSIRQLKAYFYLFIISVVLVGEVFLLPTWAFYLAAIVTALLLVPYPVLLLLNRWREVRRRIELYFLYEERIYTTNQIRRVAANEFTQDKSVHETDSI</sequence>
<keyword evidence="1" id="KW-1133">Transmembrane helix</keyword>
<reference evidence="2" key="1">
    <citation type="submission" date="2016-11" db="EMBL/GenBank/DDBJ databases">
        <title>Characterization of a Plasmid Isolated from Enterococcus faecalis found in the Fecal Material of a Blue Whale.</title>
        <authorList>
            <person name="McLaughlin R."/>
        </authorList>
    </citation>
    <scope>NUCLEOTIDE SEQUENCE</scope>
    <source>
        <strain evidence="2">2</strain>
        <plasmid evidence="2">pGTC2</plasmid>
    </source>
</reference>
<protein>
    <submittedName>
        <fullName evidence="2">Type III secretion system protein PrgI</fullName>
    </submittedName>
</protein>
<feature type="transmembrane region" description="Helical" evidence="1">
    <location>
        <begin position="25"/>
        <end position="44"/>
    </location>
</feature>
<keyword evidence="1" id="KW-0812">Transmembrane</keyword>
<evidence type="ECO:0000256" key="1">
    <source>
        <dbReference type="SAM" id="Phobius"/>
    </source>
</evidence>
<keyword evidence="2" id="KW-0614">Plasmid</keyword>
<geneLocation type="plasmid" evidence="2">
    <name>pGTC2</name>
</geneLocation>
<dbReference type="AlphaFoldDB" id="A0A1W6QX99"/>
<accession>A0A1W6QX99</accession>
<evidence type="ECO:0000313" key="2">
    <source>
        <dbReference type="EMBL" id="ARO45623.1"/>
    </source>
</evidence>
<organism evidence="2">
    <name type="scientific">Enterococcus faecalis</name>
    <name type="common">Streptococcus faecalis</name>
    <dbReference type="NCBI Taxonomy" id="1351"/>
    <lineage>
        <taxon>Bacteria</taxon>
        <taxon>Bacillati</taxon>
        <taxon>Bacillota</taxon>
        <taxon>Bacilli</taxon>
        <taxon>Lactobacillales</taxon>
        <taxon>Enterococcaceae</taxon>
        <taxon>Enterococcus</taxon>
    </lineage>
</organism>
<feature type="transmembrane region" description="Helical" evidence="1">
    <location>
        <begin position="50"/>
        <end position="70"/>
    </location>
</feature>
<name>A0A1W6QX99_ENTFL</name>
<proteinExistence type="predicted"/>
<keyword evidence="1" id="KW-0472">Membrane</keyword>
<dbReference type="EMBL" id="KY270848">
    <property type="protein sequence ID" value="ARO45623.1"/>
    <property type="molecule type" value="Genomic_DNA"/>
</dbReference>